<keyword evidence="2" id="KW-1185">Reference proteome</keyword>
<evidence type="ECO:0000313" key="2">
    <source>
        <dbReference type="Proteomes" id="UP001057402"/>
    </source>
</evidence>
<dbReference type="EMBL" id="CM042885">
    <property type="protein sequence ID" value="KAI4363906.1"/>
    <property type="molecule type" value="Genomic_DNA"/>
</dbReference>
<accession>A0ACB9QCA6</accession>
<dbReference type="Proteomes" id="UP001057402">
    <property type="component" value="Chromosome 6"/>
</dbReference>
<reference evidence="2" key="1">
    <citation type="journal article" date="2023" name="Front. Plant Sci.">
        <title>Chromosomal-level genome assembly of Melastoma candidum provides insights into trichome evolution.</title>
        <authorList>
            <person name="Zhong Y."/>
            <person name="Wu W."/>
            <person name="Sun C."/>
            <person name="Zou P."/>
            <person name="Liu Y."/>
            <person name="Dai S."/>
            <person name="Zhou R."/>
        </authorList>
    </citation>
    <scope>NUCLEOTIDE SEQUENCE [LARGE SCALE GENOMIC DNA]</scope>
</reference>
<comment type="caution">
    <text evidence="1">The sequence shown here is derived from an EMBL/GenBank/DDBJ whole genome shotgun (WGS) entry which is preliminary data.</text>
</comment>
<evidence type="ECO:0000313" key="1">
    <source>
        <dbReference type="EMBL" id="KAI4363906.1"/>
    </source>
</evidence>
<protein>
    <submittedName>
        <fullName evidence="1">Uncharacterized protein</fullName>
    </submittedName>
</protein>
<name>A0ACB9QCA6_9MYRT</name>
<gene>
    <name evidence="1" type="ORF">MLD38_020069</name>
</gene>
<sequence length="107" mass="11642">MEENQLFDIIHPQVKAQGTDEEISRVADLANRCLDLNGRSRPTMKEVAAELEEVRNIKFPSGILGGKGSCSCIIEEQADGLVPVRPNLDAVAPASLDELPLLVTTSW</sequence>
<organism evidence="1 2">
    <name type="scientific">Melastoma candidum</name>
    <dbReference type="NCBI Taxonomy" id="119954"/>
    <lineage>
        <taxon>Eukaryota</taxon>
        <taxon>Viridiplantae</taxon>
        <taxon>Streptophyta</taxon>
        <taxon>Embryophyta</taxon>
        <taxon>Tracheophyta</taxon>
        <taxon>Spermatophyta</taxon>
        <taxon>Magnoliopsida</taxon>
        <taxon>eudicotyledons</taxon>
        <taxon>Gunneridae</taxon>
        <taxon>Pentapetalae</taxon>
        <taxon>rosids</taxon>
        <taxon>malvids</taxon>
        <taxon>Myrtales</taxon>
        <taxon>Melastomataceae</taxon>
        <taxon>Melastomatoideae</taxon>
        <taxon>Melastomateae</taxon>
        <taxon>Melastoma</taxon>
    </lineage>
</organism>
<proteinExistence type="predicted"/>